<dbReference type="AlphaFoldDB" id="A0A502L503"/>
<comment type="caution">
    <text evidence="1">The sequence shown here is derived from an EMBL/GenBank/DDBJ whole genome shotgun (WGS) entry which is preliminary data.</text>
</comment>
<evidence type="ECO:0000313" key="1">
    <source>
        <dbReference type="EMBL" id="TPH18019.1"/>
    </source>
</evidence>
<keyword evidence="2" id="KW-1185">Reference proteome</keyword>
<protein>
    <submittedName>
        <fullName evidence="1">FMN-binding negative transcriptional regulator</fullName>
    </submittedName>
</protein>
<reference evidence="1 2" key="1">
    <citation type="submission" date="2019-01" db="EMBL/GenBank/DDBJ databases">
        <title>Litorilituus lipolytica sp. nov., isolated from intertidal sand of the Yellow Sea in China.</title>
        <authorList>
            <person name="Liu A."/>
        </authorList>
    </citation>
    <scope>NUCLEOTIDE SEQUENCE [LARGE SCALE GENOMIC DNA]</scope>
    <source>
        <strain evidence="1 2">RZ04</strain>
    </source>
</reference>
<dbReference type="Proteomes" id="UP000315303">
    <property type="component" value="Unassembled WGS sequence"/>
</dbReference>
<dbReference type="InterPro" id="IPR007396">
    <property type="entry name" value="TR_PAI2-type"/>
</dbReference>
<organism evidence="1 2">
    <name type="scientific">Litorilituus lipolyticus</name>
    <dbReference type="NCBI Taxonomy" id="2491017"/>
    <lineage>
        <taxon>Bacteria</taxon>
        <taxon>Pseudomonadati</taxon>
        <taxon>Pseudomonadota</taxon>
        <taxon>Gammaproteobacteria</taxon>
        <taxon>Alteromonadales</taxon>
        <taxon>Colwelliaceae</taxon>
        <taxon>Litorilituus</taxon>
    </lineage>
</organism>
<dbReference type="PANTHER" id="PTHR35802">
    <property type="entry name" value="PROTEASE SYNTHASE AND SPORULATION PROTEIN PAI 2"/>
    <property type="match status" value="1"/>
</dbReference>
<dbReference type="PANTHER" id="PTHR35802:SF1">
    <property type="entry name" value="PROTEASE SYNTHASE AND SPORULATION PROTEIN PAI 2"/>
    <property type="match status" value="1"/>
</dbReference>
<accession>A0A502L503</accession>
<dbReference type="InterPro" id="IPR012349">
    <property type="entry name" value="Split_barrel_FMN-bd"/>
</dbReference>
<dbReference type="RefSeq" id="WP_140601594.1">
    <property type="nucleotide sequence ID" value="NZ_SAWY01000005.1"/>
</dbReference>
<dbReference type="SUPFAM" id="SSF50475">
    <property type="entry name" value="FMN-binding split barrel"/>
    <property type="match status" value="1"/>
</dbReference>
<sequence>MYPNKHFSEHKNQQLIKTIIDNNPLATVVFMQNQGGEFSPHVSHIPFHFASASLEKAPQALSKLNLSGHVSNQHPLALQLMETAQIDITLIFHGGDHYISPNYFGEENRTAHNVPTWNYANIHVQGSAFALTDEQQRRHSIQQTSEHFEQDIDINKNNSLWRFQSIPEKAITQMLNAITLLNVEITDIRAHCKMSQNKPDTIKASIEERLINDKQSQLAHYMSLIRGNN</sequence>
<proteinExistence type="predicted"/>
<dbReference type="Gene3D" id="2.30.110.10">
    <property type="entry name" value="Electron Transport, Fmn-binding Protein, Chain A"/>
    <property type="match status" value="1"/>
</dbReference>
<dbReference type="EMBL" id="SAWY01000005">
    <property type="protein sequence ID" value="TPH18019.1"/>
    <property type="molecule type" value="Genomic_DNA"/>
</dbReference>
<evidence type="ECO:0000313" key="2">
    <source>
        <dbReference type="Proteomes" id="UP000315303"/>
    </source>
</evidence>
<dbReference type="Pfam" id="PF04299">
    <property type="entry name" value="FMN_bind_2"/>
    <property type="match status" value="1"/>
</dbReference>
<gene>
    <name evidence="1" type="ORF">EPA86_02570</name>
</gene>
<dbReference type="PIRSF" id="PIRSF010372">
    <property type="entry name" value="PaiB"/>
    <property type="match status" value="1"/>
</dbReference>
<name>A0A502L503_9GAMM</name>
<dbReference type="OrthoDB" id="9794948at2"/>